<organism evidence="3 4">
    <name type="scientific">Undibacterium rugosum</name>
    <dbReference type="NCBI Taxonomy" id="2762291"/>
    <lineage>
        <taxon>Bacteria</taxon>
        <taxon>Pseudomonadati</taxon>
        <taxon>Pseudomonadota</taxon>
        <taxon>Betaproteobacteria</taxon>
        <taxon>Burkholderiales</taxon>
        <taxon>Oxalobacteraceae</taxon>
        <taxon>Undibacterium</taxon>
    </lineage>
</organism>
<dbReference type="EMBL" id="JACOGG010000017">
    <property type="protein sequence ID" value="MBC3936605.1"/>
    <property type="molecule type" value="Genomic_DNA"/>
</dbReference>
<keyword evidence="4" id="KW-1185">Reference proteome</keyword>
<protein>
    <recommendedName>
        <fullName evidence="5">Plasmid replication/partition related protein</fullName>
    </recommendedName>
</protein>
<feature type="region of interest" description="Disordered" evidence="2">
    <location>
        <begin position="107"/>
        <end position="126"/>
    </location>
</feature>
<dbReference type="AlphaFoldDB" id="A0A923KZT7"/>
<dbReference type="Gene3D" id="1.10.10.2830">
    <property type="match status" value="1"/>
</dbReference>
<evidence type="ECO:0000313" key="3">
    <source>
        <dbReference type="EMBL" id="MBC3936605.1"/>
    </source>
</evidence>
<sequence>MSIVIHDALRAYIDPLTEHEYEALERSLLTEGCRDALVCWGEVLIDGHNRYAICQKHQLPYKVVQNDHFANIEEVQLWMIDNHLARRSVSDFQRGMLALRKKEILSTRNQQQQSTSTEPALQESEQAVPVIKPTQSRQEIARVAGISSHAVVQIEKIQRAASPELVRAVRDGSISISAAAAIASLPTTEQQAAVAGGRKELQEVARQVREKNRVQRQQAKPKPETTVSDAESPPWETAATEDTAEPDVTTGYPAIRQQDVQQRLYELETENQRLKDEIERLRTALQQAQASSKPE</sequence>
<evidence type="ECO:0008006" key="5">
    <source>
        <dbReference type="Google" id="ProtNLM"/>
    </source>
</evidence>
<accession>A0A923KZT7</accession>
<feature type="coiled-coil region" evidence="1">
    <location>
        <begin position="257"/>
        <end position="291"/>
    </location>
</feature>
<reference evidence="3" key="1">
    <citation type="submission" date="2020-08" db="EMBL/GenBank/DDBJ databases">
        <title>Novel species isolated from subtropical streams in China.</title>
        <authorList>
            <person name="Lu H."/>
        </authorList>
    </citation>
    <scope>NUCLEOTIDE SEQUENCE</scope>
    <source>
        <strain evidence="3">CY7W</strain>
    </source>
</reference>
<dbReference type="RefSeq" id="WP_186882148.1">
    <property type="nucleotide sequence ID" value="NZ_JACOGG010000017.1"/>
</dbReference>
<gene>
    <name evidence="3" type="ORF">H8K47_14655</name>
</gene>
<evidence type="ECO:0000313" key="4">
    <source>
        <dbReference type="Proteomes" id="UP000612361"/>
    </source>
</evidence>
<proteinExistence type="predicted"/>
<keyword evidence="1" id="KW-0175">Coiled coil</keyword>
<dbReference type="SUPFAM" id="SSF109709">
    <property type="entry name" value="KorB DNA-binding domain-like"/>
    <property type="match status" value="1"/>
</dbReference>
<name>A0A923KZT7_9BURK</name>
<dbReference type="Proteomes" id="UP000612361">
    <property type="component" value="Unassembled WGS sequence"/>
</dbReference>
<evidence type="ECO:0000256" key="1">
    <source>
        <dbReference type="SAM" id="Coils"/>
    </source>
</evidence>
<feature type="region of interest" description="Disordered" evidence="2">
    <location>
        <begin position="209"/>
        <end position="256"/>
    </location>
</feature>
<comment type="caution">
    <text evidence="3">The sequence shown here is derived from an EMBL/GenBank/DDBJ whole genome shotgun (WGS) entry which is preliminary data.</text>
</comment>
<evidence type="ECO:0000256" key="2">
    <source>
        <dbReference type="SAM" id="MobiDB-lite"/>
    </source>
</evidence>